<dbReference type="CDD" id="cd00165">
    <property type="entry name" value="S4"/>
    <property type="match status" value="1"/>
</dbReference>
<dbReference type="NCBIfam" id="TIGR00478">
    <property type="entry name" value="tly"/>
    <property type="match status" value="1"/>
</dbReference>
<dbReference type="EMBL" id="BLKX01000001">
    <property type="protein sequence ID" value="GFG79076.1"/>
    <property type="molecule type" value="Genomic_DNA"/>
</dbReference>
<evidence type="ECO:0000256" key="4">
    <source>
        <dbReference type="SAM" id="MobiDB-lite"/>
    </source>
</evidence>
<organism evidence="6 7">
    <name type="scientific">Mycobacterium paragordonae</name>
    <dbReference type="NCBI Taxonomy" id="1389713"/>
    <lineage>
        <taxon>Bacteria</taxon>
        <taxon>Bacillati</taxon>
        <taxon>Actinomycetota</taxon>
        <taxon>Actinomycetes</taxon>
        <taxon>Mycobacteriales</taxon>
        <taxon>Mycobacteriaceae</taxon>
        <taxon>Mycobacterium</taxon>
    </lineage>
</organism>
<name>A0ABQ1C3Q1_9MYCO</name>
<dbReference type="Pfam" id="PF01728">
    <property type="entry name" value="FtsJ"/>
    <property type="match status" value="1"/>
</dbReference>
<dbReference type="InterPro" id="IPR002942">
    <property type="entry name" value="S4_RNA-bd"/>
</dbReference>
<dbReference type="Gene3D" id="3.40.50.150">
    <property type="entry name" value="Vaccinia Virus protein VP39"/>
    <property type="match status" value="1"/>
</dbReference>
<feature type="domain" description="RNA-binding S4" evidence="5">
    <location>
        <begin position="5"/>
        <end position="68"/>
    </location>
</feature>
<evidence type="ECO:0000256" key="1">
    <source>
        <dbReference type="ARBA" id="ARBA00022884"/>
    </source>
</evidence>
<feature type="compositionally biased region" description="Low complexity" evidence="4">
    <location>
        <begin position="288"/>
        <end position="298"/>
    </location>
</feature>
<dbReference type="CDD" id="cd02440">
    <property type="entry name" value="AdoMet_MTases"/>
    <property type="match status" value="1"/>
</dbReference>
<dbReference type="Proteomes" id="UP000465240">
    <property type="component" value="Unassembled WGS sequence"/>
</dbReference>
<feature type="compositionally biased region" description="Low complexity" evidence="4">
    <location>
        <begin position="307"/>
        <end position="317"/>
    </location>
</feature>
<evidence type="ECO:0000256" key="2">
    <source>
        <dbReference type="ARBA" id="ARBA00029460"/>
    </source>
</evidence>
<keyword evidence="7" id="KW-1185">Reference proteome</keyword>
<feature type="region of interest" description="Disordered" evidence="4">
    <location>
        <begin position="263"/>
        <end position="326"/>
    </location>
</feature>
<protein>
    <submittedName>
        <fullName evidence="6">16S/23S rRNA (Cytidine-2'-O)-methyltransferase TlyA</fullName>
    </submittedName>
</protein>
<dbReference type="InterPro" id="IPR004538">
    <property type="entry name" value="Hemolysin_A/TlyA"/>
</dbReference>
<dbReference type="Gene3D" id="3.10.290.10">
    <property type="entry name" value="RNA-binding S4 domain"/>
    <property type="match status" value="1"/>
</dbReference>
<dbReference type="InterPro" id="IPR002877">
    <property type="entry name" value="RNA_MeTrfase_FtsJ_dom"/>
</dbReference>
<reference evidence="6 7" key="1">
    <citation type="journal article" date="2019" name="Emerg. Microbes Infect.">
        <title>Comprehensive subspecies identification of 175 nontuberculous mycobacteria species based on 7547 genomic profiles.</title>
        <authorList>
            <person name="Matsumoto Y."/>
            <person name="Kinjo T."/>
            <person name="Motooka D."/>
            <person name="Nabeya D."/>
            <person name="Jung N."/>
            <person name="Uechi K."/>
            <person name="Horii T."/>
            <person name="Iida T."/>
            <person name="Fujita J."/>
            <person name="Nakamura S."/>
        </authorList>
    </citation>
    <scope>NUCLEOTIDE SEQUENCE [LARGE SCALE GENOMIC DNA]</scope>
    <source>
        <strain evidence="6 7">JCM 18565</strain>
    </source>
</reference>
<dbReference type="InterPro" id="IPR047048">
    <property type="entry name" value="TlyA"/>
</dbReference>
<dbReference type="InterPro" id="IPR036986">
    <property type="entry name" value="S4_RNA-bd_sf"/>
</dbReference>
<comment type="caution">
    <text evidence="6">The sequence shown here is derived from an EMBL/GenBank/DDBJ whole genome shotgun (WGS) entry which is preliminary data.</text>
</comment>
<dbReference type="PANTHER" id="PTHR32319">
    <property type="entry name" value="BACTERIAL HEMOLYSIN-LIKE PROTEIN"/>
    <property type="match status" value="1"/>
</dbReference>
<evidence type="ECO:0000256" key="3">
    <source>
        <dbReference type="PROSITE-ProRule" id="PRU00182"/>
    </source>
</evidence>
<dbReference type="PROSITE" id="PS50889">
    <property type="entry name" value="S4"/>
    <property type="match status" value="1"/>
</dbReference>
<gene>
    <name evidence="6" type="primary">tlyA</name>
    <name evidence="6" type="ORF">MPRG_23520</name>
</gene>
<dbReference type="InterPro" id="IPR029063">
    <property type="entry name" value="SAM-dependent_MTases_sf"/>
</dbReference>
<accession>A0ABQ1C3Q1</accession>
<evidence type="ECO:0000313" key="7">
    <source>
        <dbReference type="Proteomes" id="UP000465240"/>
    </source>
</evidence>
<dbReference type="SUPFAM" id="SSF53335">
    <property type="entry name" value="S-adenosyl-L-methionine-dependent methyltransferases"/>
    <property type="match status" value="1"/>
</dbReference>
<proteinExistence type="inferred from homology"/>
<dbReference type="SUPFAM" id="SSF55174">
    <property type="entry name" value="Alpha-L RNA-binding motif"/>
    <property type="match status" value="1"/>
</dbReference>
<dbReference type="Pfam" id="PF01479">
    <property type="entry name" value="S4"/>
    <property type="match status" value="1"/>
</dbReference>
<sequence>MPRRARVDAELVRRGLARSRQQAAELIGAGRVRIDGLPALKPATAVAVTAALTVADDGQRSWVSRGAHKLIGALDAFGITVEGRRCLDAGASTGGFTEVLLDRGAAQVVAADVGYGQLAWSLRSDPRVVVVERTNVRDLSPEAIGGPVDLVVADLSFISLATVLPALVGCASPDADIVPMVKPQFEVGKGQVGAGGVVQDPQLRIDSVLAVSRRAAELGWHTLDVTASPLPGPSGNVEYFLWLRARTDRALAGDELVEAARRAVSEGPTTMRGGTPREGVGQSGGGPTTMRGGTPREGVGQSGGGPTTMRGGTPREGVGQSGGGPK</sequence>
<dbReference type="PANTHER" id="PTHR32319:SF0">
    <property type="entry name" value="BACTERIAL HEMOLYSIN-LIKE PROTEIN"/>
    <property type="match status" value="1"/>
</dbReference>
<dbReference type="SMART" id="SM00363">
    <property type="entry name" value="S4"/>
    <property type="match status" value="1"/>
</dbReference>
<evidence type="ECO:0000313" key="6">
    <source>
        <dbReference type="EMBL" id="GFG79076.1"/>
    </source>
</evidence>
<comment type="similarity">
    <text evidence="2">Belongs to the TlyA family.</text>
</comment>
<keyword evidence="1 3" id="KW-0694">RNA-binding</keyword>
<evidence type="ECO:0000259" key="5">
    <source>
        <dbReference type="SMART" id="SM00363"/>
    </source>
</evidence>